<evidence type="ECO:0000313" key="2">
    <source>
        <dbReference type="EMBL" id="MED6190625.1"/>
    </source>
</evidence>
<accession>A0ABU6X1U2</accession>
<dbReference type="EMBL" id="JASCZI010185891">
    <property type="protein sequence ID" value="MED6190625.1"/>
    <property type="molecule type" value="Genomic_DNA"/>
</dbReference>
<comment type="caution">
    <text evidence="2">The sequence shown here is derived from an EMBL/GenBank/DDBJ whole genome shotgun (WGS) entry which is preliminary data.</text>
</comment>
<sequence>MHACSTSLGVPNAIRHFSRRTQREMKNWKKSWRYKCLGAFPTPHIFTMPTNGAFCNMGGRFQRPTPTHFHQLTSKSTLVTSMGRFQRPNISPSFMHSNPMHNHPLKLR</sequence>
<protein>
    <submittedName>
        <fullName evidence="2">Uncharacterized protein</fullName>
    </submittedName>
</protein>
<keyword evidence="3" id="KW-1185">Reference proteome</keyword>
<evidence type="ECO:0000256" key="1">
    <source>
        <dbReference type="SAM" id="MobiDB-lite"/>
    </source>
</evidence>
<reference evidence="2 3" key="1">
    <citation type="journal article" date="2023" name="Plants (Basel)">
        <title>Bridging the Gap: Combining Genomics and Transcriptomics Approaches to Understand Stylosanthes scabra, an Orphan Legume from the Brazilian Caatinga.</title>
        <authorList>
            <person name="Ferreira-Neto J.R.C."/>
            <person name="da Silva M.D."/>
            <person name="Binneck E."/>
            <person name="de Melo N.F."/>
            <person name="da Silva R.H."/>
            <person name="de Melo A.L.T.M."/>
            <person name="Pandolfi V."/>
            <person name="Bustamante F.O."/>
            <person name="Brasileiro-Vidal A.C."/>
            <person name="Benko-Iseppon A.M."/>
        </authorList>
    </citation>
    <scope>NUCLEOTIDE SEQUENCE [LARGE SCALE GENOMIC DNA]</scope>
    <source>
        <tissue evidence="2">Leaves</tissue>
    </source>
</reference>
<name>A0ABU6X1U2_9FABA</name>
<evidence type="ECO:0000313" key="3">
    <source>
        <dbReference type="Proteomes" id="UP001341840"/>
    </source>
</evidence>
<proteinExistence type="predicted"/>
<gene>
    <name evidence="2" type="ORF">PIB30_107611</name>
</gene>
<feature type="compositionally biased region" description="Polar residues" evidence="1">
    <location>
        <begin position="89"/>
        <end position="100"/>
    </location>
</feature>
<feature type="region of interest" description="Disordered" evidence="1">
    <location>
        <begin position="89"/>
        <end position="108"/>
    </location>
</feature>
<feature type="non-terminal residue" evidence="2">
    <location>
        <position position="108"/>
    </location>
</feature>
<dbReference type="Proteomes" id="UP001341840">
    <property type="component" value="Unassembled WGS sequence"/>
</dbReference>
<organism evidence="2 3">
    <name type="scientific">Stylosanthes scabra</name>
    <dbReference type="NCBI Taxonomy" id="79078"/>
    <lineage>
        <taxon>Eukaryota</taxon>
        <taxon>Viridiplantae</taxon>
        <taxon>Streptophyta</taxon>
        <taxon>Embryophyta</taxon>
        <taxon>Tracheophyta</taxon>
        <taxon>Spermatophyta</taxon>
        <taxon>Magnoliopsida</taxon>
        <taxon>eudicotyledons</taxon>
        <taxon>Gunneridae</taxon>
        <taxon>Pentapetalae</taxon>
        <taxon>rosids</taxon>
        <taxon>fabids</taxon>
        <taxon>Fabales</taxon>
        <taxon>Fabaceae</taxon>
        <taxon>Papilionoideae</taxon>
        <taxon>50 kb inversion clade</taxon>
        <taxon>dalbergioids sensu lato</taxon>
        <taxon>Dalbergieae</taxon>
        <taxon>Pterocarpus clade</taxon>
        <taxon>Stylosanthes</taxon>
    </lineage>
</organism>